<comment type="caution">
    <text evidence="5">The sequence shown here is derived from an EMBL/GenBank/DDBJ whole genome shotgun (WGS) entry which is preliminary data.</text>
</comment>
<dbReference type="AlphaFoldDB" id="A0A3P1CED9"/>
<evidence type="ECO:0000256" key="3">
    <source>
        <dbReference type="ARBA" id="ARBA00022840"/>
    </source>
</evidence>
<keyword evidence="1" id="KW-0813">Transport</keyword>
<protein>
    <submittedName>
        <fullName evidence="5">ABC transporter ATP-binding protein</fullName>
    </submittedName>
</protein>
<dbReference type="Gene3D" id="3.40.50.300">
    <property type="entry name" value="P-loop containing nucleotide triphosphate hydrolases"/>
    <property type="match status" value="1"/>
</dbReference>
<dbReference type="InterPro" id="IPR027417">
    <property type="entry name" value="P-loop_NTPase"/>
</dbReference>
<evidence type="ECO:0000256" key="1">
    <source>
        <dbReference type="ARBA" id="ARBA00022448"/>
    </source>
</evidence>
<dbReference type="RefSeq" id="WP_124909349.1">
    <property type="nucleotide sequence ID" value="NZ_RQJP01000005.1"/>
</dbReference>
<dbReference type="PANTHER" id="PTHR42939:SF1">
    <property type="entry name" value="ABC TRANSPORTER ATP-BINDING PROTEIN ALBC-RELATED"/>
    <property type="match status" value="1"/>
</dbReference>
<keyword evidence="2" id="KW-0547">Nucleotide-binding</keyword>
<dbReference type="OrthoDB" id="9808363at2"/>
<dbReference type="Pfam" id="PF00005">
    <property type="entry name" value="ABC_tran"/>
    <property type="match status" value="1"/>
</dbReference>
<dbReference type="SUPFAM" id="SSF52540">
    <property type="entry name" value="P-loop containing nucleoside triphosphate hydrolases"/>
    <property type="match status" value="1"/>
</dbReference>
<reference evidence="5 6" key="1">
    <citation type="submission" date="2018-11" db="EMBL/GenBank/DDBJ databases">
        <authorList>
            <person name="Zhou Z."/>
            <person name="Wang G."/>
        </authorList>
    </citation>
    <scope>NUCLEOTIDE SEQUENCE [LARGE SCALE GENOMIC DNA]</scope>
    <source>
        <strain evidence="5 6">KCTC42998</strain>
    </source>
</reference>
<proteinExistence type="predicted"/>
<dbReference type="CDD" id="cd03230">
    <property type="entry name" value="ABC_DR_subfamily_A"/>
    <property type="match status" value="1"/>
</dbReference>
<keyword evidence="3 5" id="KW-0067">ATP-binding</keyword>
<dbReference type="InterPro" id="IPR003439">
    <property type="entry name" value="ABC_transporter-like_ATP-bd"/>
</dbReference>
<evidence type="ECO:0000313" key="6">
    <source>
        <dbReference type="Proteomes" id="UP000274271"/>
    </source>
</evidence>
<keyword evidence="6" id="KW-1185">Reference proteome</keyword>
<dbReference type="PANTHER" id="PTHR42939">
    <property type="entry name" value="ABC TRANSPORTER ATP-BINDING PROTEIN ALBC-RELATED"/>
    <property type="match status" value="1"/>
</dbReference>
<dbReference type="Proteomes" id="UP000274271">
    <property type="component" value="Unassembled WGS sequence"/>
</dbReference>
<organism evidence="5 6">
    <name type="scientific">Larkinella knui</name>
    <dbReference type="NCBI Taxonomy" id="2025310"/>
    <lineage>
        <taxon>Bacteria</taxon>
        <taxon>Pseudomonadati</taxon>
        <taxon>Bacteroidota</taxon>
        <taxon>Cytophagia</taxon>
        <taxon>Cytophagales</taxon>
        <taxon>Spirosomataceae</taxon>
        <taxon>Larkinella</taxon>
    </lineage>
</organism>
<dbReference type="InterPro" id="IPR051782">
    <property type="entry name" value="ABC_Transporter_VariousFunc"/>
</dbReference>
<evidence type="ECO:0000313" key="5">
    <source>
        <dbReference type="EMBL" id="RRB11682.1"/>
    </source>
</evidence>
<feature type="domain" description="ABC transporter" evidence="4">
    <location>
        <begin position="3"/>
        <end position="234"/>
    </location>
</feature>
<dbReference type="EMBL" id="RQJP01000005">
    <property type="protein sequence ID" value="RRB11682.1"/>
    <property type="molecule type" value="Genomic_DNA"/>
</dbReference>
<dbReference type="InterPro" id="IPR003593">
    <property type="entry name" value="AAA+_ATPase"/>
</dbReference>
<dbReference type="GO" id="GO:0005524">
    <property type="term" value="F:ATP binding"/>
    <property type="evidence" value="ECO:0007669"/>
    <property type="project" value="UniProtKB-KW"/>
</dbReference>
<name>A0A3P1CED9_9BACT</name>
<dbReference type="SMART" id="SM00382">
    <property type="entry name" value="AAA"/>
    <property type="match status" value="1"/>
</dbReference>
<evidence type="ECO:0000256" key="2">
    <source>
        <dbReference type="ARBA" id="ARBA00022741"/>
    </source>
</evidence>
<sequence>MELVIKDLSKSYSGKPVLASLNLSFQGGDIIGLLGKNGSGKTTLLNCLIDLIAPDAGQLFFNGEELTGDRLVFKQTLGILSDVIPPVPEFTGADYLRFMGLIHRLDDATCNRRSADLTDFFFEDPDVLKKKISHYSTGMIKKISLCGALLHTPSVLILDEPFAGLDPIAVRQLLAFLQTYLRADRLILIASHDLNYVEELASRILVLDETQIKFDGKLADFTGQGTRIISEALFDLLVPKEKKSTFDWL</sequence>
<dbReference type="PROSITE" id="PS50893">
    <property type="entry name" value="ABC_TRANSPORTER_2"/>
    <property type="match status" value="1"/>
</dbReference>
<evidence type="ECO:0000259" key="4">
    <source>
        <dbReference type="PROSITE" id="PS50893"/>
    </source>
</evidence>
<dbReference type="GO" id="GO:0016887">
    <property type="term" value="F:ATP hydrolysis activity"/>
    <property type="evidence" value="ECO:0007669"/>
    <property type="project" value="InterPro"/>
</dbReference>
<gene>
    <name evidence="5" type="ORF">EHT87_24760</name>
</gene>
<accession>A0A3P1CED9</accession>